<reference evidence="1" key="1">
    <citation type="submission" date="2021-02" db="EMBL/GenBank/DDBJ databases">
        <title>Draft genome sequence of Microbispora sp. RL4-1S isolated from rice leaves in Thailand.</title>
        <authorList>
            <person name="Muangham S."/>
            <person name="Duangmal K."/>
        </authorList>
    </citation>
    <scope>NUCLEOTIDE SEQUENCE</scope>
    <source>
        <strain evidence="1">RL4-1S</strain>
    </source>
</reference>
<gene>
    <name evidence="1" type="ORF">JOL79_08800</name>
</gene>
<sequence>MLILVSACRSELFPHTQRVDPDAVGEIRRIGKVLVGSDSESTWDGVTQVTKILAIDIGIPDKESVVSAAGKLLEKQGWAMVINKDPDSAWMESHKWDNLGIMIKGIGYYESHDGVDSIEEKAIKTARMQSDSQGIVILEVEPTGE</sequence>
<organism evidence="1 2">
    <name type="scientific">Microbispora oryzae</name>
    <dbReference type="NCBI Taxonomy" id="2806554"/>
    <lineage>
        <taxon>Bacteria</taxon>
        <taxon>Bacillati</taxon>
        <taxon>Actinomycetota</taxon>
        <taxon>Actinomycetes</taxon>
        <taxon>Streptosporangiales</taxon>
        <taxon>Streptosporangiaceae</taxon>
        <taxon>Microbispora</taxon>
    </lineage>
</organism>
<proteinExistence type="predicted"/>
<dbReference type="RefSeq" id="WP_210155222.1">
    <property type="nucleotide sequence ID" value="NZ_JAFCNB010000004.1"/>
</dbReference>
<evidence type="ECO:0000313" key="2">
    <source>
        <dbReference type="Proteomes" id="UP000674234"/>
    </source>
</evidence>
<dbReference type="EMBL" id="JAFCNB010000004">
    <property type="protein sequence ID" value="MBP2703904.1"/>
    <property type="molecule type" value="Genomic_DNA"/>
</dbReference>
<protein>
    <submittedName>
        <fullName evidence="1">Uncharacterized protein</fullName>
    </submittedName>
</protein>
<keyword evidence="2" id="KW-1185">Reference proteome</keyword>
<evidence type="ECO:0000313" key="1">
    <source>
        <dbReference type="EMBL" id="MBP2703904.1"/>
    </source>
</evidence>
<name>A0A941APP5_9ACTN</name>
<accession>A0A941APP5</accession>
<dbReference type="Proteomes" id="UP000674234">
    <property type="component" value="Unassembled WGS sequence"/>
</dbReference>
<comment type="caution">
    <text evidence="1">The sequence shown here is derived from an EMBL/GenBank/DDBJ whole genome shotgun (WGS) entry which is preliminary data.</text>
</comment>
<dbReference type="AlphaFoldDB" id="A0A941APP5"/>